<protein>
    <submittedName>
        <fullName evidence="1">Uncharacterized protein</fullName>
    </submittedName>
</protein>
<evidence type="ECO:0000313" key="1">
    <source>
        <dbReference type="EMBL" id="GAE44895.1"/>
    </source>
</evidence>
<dbReference type="EMBL" id="BAUW01000013">
    <property type="protein sequence ID" value="GAE44895.1"/>
    <property type="molecule type" value="Genomic_DNA"/>
</dbReference>
<accession>W4RKD1</accession>
<name>W4RKD1_9BACI</name>
<gene>
    <name evidence="1" type="ORF">JCM21738_1646</name>
</gene>
<dbReference type="AlphaFoldDB" id="W4RKD1"/>
<proteinExistence type="predicted"/>
<keyword evidence="2" id="KW-1185">Reference proteome</keyword>
<evidence type="ECO:0000313" key="2">
    <source>
        <dbReference type="Proteomes" id="UP000018949"/>
    </source>
</evidence>
<reference evidence="1 2" key="1">
    <citation type="submission" date="2013-12" db="EMBL/GenBank/DDBJ databases">
        <title>NBRP : Genome information of microbial organism related human and environment.</title>
        <authorList>
            <person name="Hattori M."/>
            <person name="Oshima K."/>
            <person name="Inaba H."/>
            <person name="Suda W."/>
            <person name="Sakamoto M."/>
            <person name="Iino T."/>
            <person name="Kitahara M."/>
            <person name="Oshida Y."/>
            <person name="Iida T."/>
            <person name="Kudo T."/>
            <person name="Itoh T."/>
            <person name="Ahmed I."/>
            <person name="Ohkuma M."/>
        </authorList>
    </citation>
    <scope>NUCLEOTIDE SEQUENCE [LARGE SCALE GENOMIC DNA]</scope>
    <source>
        <strain evidence="1 2">JCM 21738</strain>
    </source>
</reference>
<organism evidence="1 2">
    <name type="scientific">Mesobacillus boroniphilus JCM 21738</name>
    <dbReference type="NCBI Taxonomy" id="1294265"/>
    <lineage>
        <taxon>Bacteria</taxon>
        <taxon>Bacillati</taxon>
        <taxon>Bacillota</taxon>
        <taxon>Bacilli</taxon>
        <taxon>Bacillales</taxon>
        <taxon>Bacillaceae</taxon>
        <taxon>Mesobacillus</taxon>
    </lineage>
</organism>
<sequence length="53" mass="5762">MDILQIDGSLSLKRTVDGGTEEQRKAVQAIIAEVRASGDQALRLLPKNLILLC</sequence>
<dbReference type="Proteomes" id="UP000018949">
    <property type="component" value="Unassembled WGS sequence"/>
</dbReference>
<comment type="caution">
    <text evidence="1">The sequence shown here is derived from an EMBL/GenBank/DDBJ whole genome shotgun (WGS) entry which is preliminary data.</text>
</comment>